<dbReference type="EMBL" id="CAKASE010000049">
    <property type="protein sequence ID" value="CAG9562995.1"/>
    <property type="molecule type" value="Genomic_DNA"/>
</dbReference>
<evidence type="ECO:0000256" key="5">
    <source>
        <dbReference type="SAM" id="SignalP"/>
    </source>
</evidence>
<dbReference type="GO" id="GO:0016298">
    <property type="term" value="F:lipase activity"/>
    <property type="evidence" value="ECO:0007669"/>
    <property type="project" value="InterPro"/>
</dbReference>
<dbReference type="GO" id="GO:0005615">
    <property type="term" value="C:extracellular space"/>
    <property type="evidence" value="ECO:0007669"/>
    <property type="project" value="TreeGrafter"/>
</dbReference>
<dbReference type="InterPro" id="IPR029058">
    <property type="entry name" value="AB_hydrolase_fold"/>
</dbReference>
<keyword evidence="5" id="KW-0732">Signal</keyword>
<feature type="chain" id="PRO_5035237486" evidence="5">
    <location>
        <begin position="18"/>
        <end position="363"/>
    </location>
</feature>
<sequence length="363" mass="40631">MKSVVIFVICLSVSILAGNDTGYPAGLMAECPGMTKNTTLSEETKNSLRVVVLCPDKGWLASREESCPLDYKGVACVSKHIDLKKKTLVYISGYLDASFSPIVRALTIPYLERGRNVIIMEIYPILHRSYPIAARLTKPLGYLLGEFLSHLTHKGLSHTKLELLGGSLGAHIAYYAATKYYELTHYKPTRLTGKLYISLDPAGPCFRSLPPRDRFHSDGALKVDAIHTNIDGFGIPDPVGHVDFYVNGGEFQPSMVSDYLLPCFQLCSHVRSAIYWLIASYEKHQFVGVKCNSVAEARHGKCYYRSVDTNVLGPKTNFSRPGIYYLPTTENKPFYMGKEGLKKRKYDVNHYLLQVSPEKDMII</sequence>
<evidence type="ECO:0000256" key="1">
    <source>
        <dbReference type="ARBA" id="ARBA00004613"/>
    </source>
</evidence>
<evidence type="ECO:0000259" key="6">
    <source>
        <dbReference type="Pfam" id="PF00151"/>
    </source>
</evidence>
<dbReference type="SUPFAM" id="SSF53474">
    <property type="entry name" value="alpha/beta-Hydrolases"/>
    <property type="match status" value="1"/>
</dbReference>
<gene>
    <name evidence="7" type="ORF">DCHRY22_LOCUS4250</name>
</gene>
<organism evidence="7 8">
    <name type="scientific">Danaus chrysippus</name>
    <name type="common">African queen</name>
    <dbReference type="NCBI Taxonomy" id="151541"/>
    <lineage>
        <taxon>Eukaryota</taxon>
        <taxon>Metazoa</taxon>
        <taxon>Ecdysozoa</taxon>
        <taxon>Arthropoda</taxon>
        <taxon>Hexapoda</taxon>
        <taxon>Insecta</taxon>
        <taxon>Pterygota</taxon>
        <taxon>Neoptera</taxon>
        <taxon>Endopterygota</taxon>
        <taxon>Lepidoptera</taxon>
        <taxon>Glossata</taxon>
        <taxon>Ditrysia</taxon>
        <taxon>Papilionoidea</taxon>
        <taxon>Nymphalidae</taxon>
        <taxon>Danainae</taxon>
        <taxon>Danaini</taxon>
        <taxon>Danaina</taxon>
        <taxon>Danaus</taxon>
        <taxon>Anosia</taxon>
    </lineage>
</organism>
<comment type="caution">
    <text evidence="7">The sequence shown here is derived from an EMBL/GenBank/DDBJ whole genome shotgun (WGS) entry which is preliminary data.</text>
</comment>
<comment type="similarity">
    <text evidence="2 4">Belongs to the AB hydrolase superfamily. Lipase family.</text>
</comment>
<dbReference type="Pfam" id="PF00151">
    <property type="entry name" value="Lipase"/>
    <property type="match status" value="1"/>
</dbReference>
<accession>A0A8J2QHS2</accession>
<dbReference type="Gene3D" id="3.40.50.1820">
    <property type="entry name" value="alpha/beta hydrolase"/>
    <property type="match status" value="1"/>
</dbReference>
<evidence type="ECO:0000313" key="7">
    <source>
        <dbReference type="EMBL" id="CAG9562995.1"/>
    </source>
</evidence>
<evidence type="ECO:0000256" key="4">
    <source>
        <dbReference type="RuleBase" id="RU004262"/>
    </source>
</evidence>
<dbReference type="InterPro" id="IPR000734">
    <property type="entry name" value="TAG_lipase"/>
</dbReference>
<reference evidence="7" key="1">
    <citation type="submission" date="2021-09" db="EMBL/GenBank/DDBJ databases">
        <authorList>
            <person name="Martin H S."/>
        </authorList>
    </citation>
    <scope>NUCLEOTIDE SEQUENCE</scope>
</reference>
<dbReference type="PANTHER" id="PTHR11610:SF173">
    <property type="entry name" value="LIPASE DOMAIN-CONTAINING PROTEIN-RELATED"/>
    <property type="match status" value="1"/>
</dbReference>
<dbReference type="GO" id="GO:0017171">
    <property type="term" value="F:serine hydrolase activity"/>
    <property type="evidence" value="ECO:0007669"/>
    <property type="project" value="TreeGrafter"/>
</dbReference>
<dbReference type="PANTHER" id="PTHR11610">
    <property type="entry name" value="LIPASE"/>
    <property type="match status" value="1"/>
</dbReference>
<keyword evidence="8" id="KW-1185">Reference proteome</keyword>
<protein>
    <submittedName>
        <fullName evidence="7">(African queen) hypothetical protein</fullName>
    </submittedName>
</protein>
<evidence type="ECO:0000256" key="3">
    <source>
        <dbReference type="ARBA" id="ARBA00022525"/>
    </source>
</evidence>
<proteinExistence type="inferred from homology"/>
<dbReference type="InterPro" id="IPR013818">
    <property type="entry name" value="Lipase"/>
</dbReference>
<feature type="domain" description="Lipase" evidence="6">
    <location>
        <begin position="81"/>
        <end position="334"/>
    </location>
</feature>
<evidence type="ECO:0000313" key="8">
    <source>
        <dbReference type="Proteomes" id="UP000789524"/>
    </source>
</evidence>
<evidence type="ECO:0000256" key="2">
    <source>
        <dbReference type="ARBA" id="ARBA00010701"/>
    </source>
</evidence>
<dbReference type="GO" id="GO:0016042">
    <property type="term" value="P:lipid catabolic process"/>
    <property type="evidence" value="ECO:0007669"/>
    <property type="project" value="TreeGrafter"/>
</dbReference>
<dbReference type="AlphaFoldDB" id="A0A8J2QHS2"/>
<feature type="signal peptide" evidence="5">
    <location>
        <begin position="1"/>
        <end position="17"/>
    </location>
</feature>
<comment type="subcellular location">
    <subcellularLocation>
        <location evidence="1">Secreted</location>
    </subcellularLocation>
</comment>
<dbReference type="Proteomes" id="UP000789524">
    <property type="component" value="Unassembled WGS sequence"/>
</dbReference>
<keyword evidence="3" id="KW-0964">Secreted</keyword>
<name>A0A8J2QHS2_9NEOP</name>
<dbReference type="OrthoDB" id="199913at2759"/>